<protein>
    <submittedName>
        <fullName evidence="2">Transcriptional regulator, TrmB</fullName>
    </submittedName>
</protein>
<dbReference type="Pfam" id="PF01978">
    <property type="entry name" value="TrmB"/>
    <property type="match status" value="1"/>
</dbReference>
<organism evidence="2 3">
    <name type="scientific">Candidatus Magasanikbacteria bacterium GW2011_GWA2_56_11</name>
    <dbReference type="NCBI Taxonomy" id="1619044"/>
    <lineage>
        <taxon>Bacteria</taxon>
        <taxon>Candidatus Magasanikiibacteriota</taxon>
    </lineage>
</organism>
<dbReference type="InterPro" id="IPR051797">
    <property type="entry name" value="TrmB-like"/>
</dbReference>
<dbReference type="PANTHER" id="PTHR34293">
    <property type="entry name" value="HTH-TYPE TRANSCRIPTIONAL REGULATOR TRMBL2"/>
    <property type="match status" value="1"/>
</dbReference>
<dbReference type="InterPro" id="IPR036388">
    <property type="entry name" value="WH-like_DNA-bd_sf"/>
</dbReference>
<dbReference type="SUPFAM" id="SSF46785">
    <property type="entry name" value="Winged helix' DNA-binding domain"/>
    <property type="match status" value="1"/>
</dbReference>
<sequence>MFLEKSLLDFGLSEKEAKIYLAALELGTDSVQNIAQKAGIKRPTAYVIIEDLIRRGLLSEKPTERGSTYIAEDPDKLARVVQERQHSVKQALPFLRAMYNVEKGKPQVRVYEGIEGMKQVYLETVWKSKTEILFFSSIRKIYEALPDLLDLWIADATGETNYQRQAKEFVNPDPVDIAYGQKILAVNPRHEVRVVPPEFSQQFVGTDNAIFEDKIMMVSFAGKLFTTLIQSQVLADTLRTLFSLAWQSAEPLDVFVRKHPEMKKETR</sequence>
<evidence type="ECO:0000313" key="3">
    <source>
        <dbReference type="Proteomes" id="UP000033870"/>
    </source>
</evidence>
<name>A0A0G2ALQ6_9BACT</name>
<evidence type="ECO:0000313" key="2">
    <source>
        <dbReference type="EMBL" id="KKW42242.1"/>
    </source>
</evidence>
<reference evidence="2 3" key="1">
    <citation type="journal article" date="2015" name="Nature">
        <title>rRNA introns, odd ribosomes, and small enigmatic genomes across a large radiation of phyla.</title>
        <authorList>
            <person name="Brown C.T."/>
            <person name="Hug L.A."/>
            <person name="Thomas B.C."/>
            <person name="Sharon I."/>
            <person name="Castelle C.J."/>
            <person name="Singh A."/>
            <person name="Wilkins M.J."/>
            <person name="Williams K.H."/>
            <person name="Banfield J.F."/>
        </authorList>
    </citation>
    <scope>NUCLEOTIDE SEQUENCE [LARGE SCALE GENOMIC DNA]</scope>
</reference>
<feature type="domain" description="Transcription regulator TrmB N-terminal" evidence="1">
    <location>
        <begin position="9"/>
        <end position="64"/>
    </location>
</feature>
<proteinExistence type="predicted"/>
<dbReference type="InterPro" id="IPR002831">
    <property type="entry name" value="Tscrpt_reg_TrmB_N"/>
</dbReference>
<accession>A0A0G2ALQ6</accession>
<dbReference type="STRING" id="1619044.UY92_C0009G0046"/>
<dbReference type="PANTHER" id="PTHR34293:SF1">
    <property type="entry name" value="HTH-TYPE TRANSCRIPTIONAL REGULATOR TRMBL2"/>
    <property type="match status" value="1"/>
</dbReference>
<gene>
    <name evidence="2" type="ORF">UY92_C0009G0046</name>
</gene>
<dbReference type="Proteomes" id="UP000033870">
    <property type="component" value="Unassembled WGS sequence"/>
</dbReference>
<dbReference type="EMBL" id="LCRX01000009">
    <property type="protein sequence ID" value="KKW42242.1"/>
    <property type="molecule type" value="Genomic_DNA"/>
</dbReference>
<dbReference type="Gene3D" id="1.10.10.10">
    <property type="entry name" value="Winged helix-like DNA-binding domain superfamily/Winged helix DNA-binding domain"/>
    <property type="match status" value="1"/>
</dbReference>
<comment type="caution">
    <text evidence="2">The sequence shown here is derived from an EMBL/GenBank/DDBJ whole genome shotgun (WGS) entry which is preliminary data.</text>
</comment>
<evidence type="ECO:0000259" key="1">
    <source>
        <dbReference type="Pfam" id="PF01978"/>
    </source>
</evidence>
<dbReference type="AlphaFoldDB" id="A0A0G2ALQ6"/>
<dbReference type="InterPro" id="IPR036390">
    <property type="entry name" value="WH_DNA-bd_sf"/>
</dbReference>